<evidence type="ECO:0000256" key="3">
    <source>
        <dbReference type="ARBA" id="ARBA00022679"/>
    </source>
</evidence>
<evidence type="ECO:0000256" key="4">
    <source>
        <dbReference type="ARBA" id="ARBA00022741"/>
    </source>
</evidence>
<protein>
    <recommendedName>
        <fullName evidence="2">triphosphoribosyl-dephospho-CoA synthase</fullName>
        <ecNumber evidence="2">2.4.2.52</ecNumber>
    </recommendedName>
</protein>
<feature type="non-terminal residue" evidence="6">
    <location>
        <position position="134"/>
    </location>
</feature>
<dbReference type="InterPro" id="IPR002736">
    <property type="entry name" value="CitG"/>
</dbReference>
<dbReference type="GO" id="GO:0046917">
    <property type="term" value="F:triphosphoribosyl-dephospho-CoA synthase activity"/>
    <property type="evidence" value="ECO:0007669"/>
    <property type="project" value="UniProtKB-EC"/>
</dbReference>
<dbReference type="PANTHER" id="PTHR30201">
    <property type="entry name" value="TRIPHOSPHORIBOSYL-DEPHOSPHO-COA SYNTHASE"/>
    <property type="match status" value="1"/>
</dbReference>
<keyword evidence="4" id="KW-0547">Nucleotide-binding</keyword>
<evidence type="ECO:0000256" key="2">
    <source>
        <dbReference type="ARBA" id="ARBA00012074"/>
    </source>
</evidence>
<dbReference type="EMBL" id="DSDO01000347">
    <property type="protein sequence ID" value="HDR47044.1"/>
    <property type="molecule type" value="Genomic_DNA"/>
</dbReference>
<proteinExistence type="predicted"/>
<dbReference type="PANTHER" id="PTHR30201:SF2">
    <property type="entry name" value="2-(5''-TRIPHOSPHORIBOSYL)-3'-DEPHOSPHOCOENZYME-A SYNTHASE"/>
    <property type="match status" value="1"/>
</dbReference>
<gene>
    <name evidence="6" type="ORF">ENN94_05015</name>
</gene>
<sequence length="134" mass="14453">MRKSSVPATISLPASNLSELAECLSLGLRQELFLTPKPGLVDLLDRGSHPDLSLPLMLESIEFVGEAFQAFARLLDQGATPLELVPSGRLLEMKLLDTFGTNTHKGSIFLGGLLLCAYAPAMQKESTLSQAVRE</sequence>
<keyword evidence="3" id="KW-0808">Transferase</keyword>
<comment type="caution">
    <text evidence="6">The sequence shown here is derived from an EMBL/GenBank/DDBJ whole genome shotgun (WGS) entry which is preliminary data.</text>
</comment>
<dbReference type="Pfam" id="PF01874">
    <property type="entry name" value="CitG"/>
    <property type="match status" value="1"/>
</dbReference>
<organism evidence="6">
    <name type="scientific">Geoalkalibacter subterraneus</name>
    <dbReference type="NCBI Taxonomy" id="483547"/>
    <lineage>
        <taxon>Bacteria</taxon>
        <taxon>Pseudomonadati</taxon>
        <taxon>Thermodesulfobacteriota</taxon>
        <taxon>Desulfuromonadia</taxon>
        <taxon>Desulfuromonadales</taxon>
        <taxon>Geoalkalibacteraceae</taxon>
        <taxon>Geoalkalibacter</taxon>
    </lineage>
</organism>
<evidence type="ECO:0000256" key="1">
    <source>
        <dbReference type="ARBA" id="ARBA00001210"/>
    </source>
</evidence>
<comment type="catalytic activity">
    <reaction evidence="1">
        <text>3'-dephospho-CoA + ATP = 2'-(5''-triphospho-alpha-D-ribosyl)-3'-dephospho-CoA + adenine</text>
        <dbReference type="Rhea" id="RHEA:15117"/>
        <dbReference type="ChEBI" id="CHEBI:16708"/>
        <dbReference type="ChEBI" id="CHEBI:30616"/>
        <dbReference type="ChEBI" id="CHEBI:57328"/>
        <dbReference type="ChEBI" id="CHEBI:61378"/>
        <dbReference type="EC" id="2.4.2.52"/>
    </reaction>
</comment>
<name>A0A831PIV4_9BACT</name>
<dbReference type="Proteomes" id="UP000886162">
    <property type="component" value="Unassembled WGS sequence"/>
</dbReference>
<dbReference type="EC" id="2.4.2.52" evidence="2"/>
<accession>A0A831PIV4</accession>
<dbReference type="GO" id="GO:0051191">
    <property type="term" value="P:prosthetic group biosynthetic process"/>
    <property type="evidence" value="ECO:0007669"/>
    <property type="project" value="TreeGrafter"/>
</dbReference>
<keyword evidence="5" id="KW-0067">ATP-binding</keyword>
<reference evidence="6" key="1">
    <citation type="journal article" date="2020" name="mSystems">
        <title>Genome- and Community-Level Interaction Insights into Carbon Utilization and Element Cycling Functions of Hydrothermarchaeota in Hydrothermal Sediment.</title>
        <authorList>
            <person name="Zhou Z."/>
            <person name="Liu Y."/>
            <person name="Xu W."/>
            <person name="Pan J."/>
            <person name="Luo Z.H."/>
            <person name="Li M."/>
        </authorList>
    </citation>
    <scope>NUCLEOTIDE SEQUENCE [LARGE SCALE GENOMIC DNA]</scope>
    <source>
        <strain evidence="6">SpSt-1220</strain>
    </source>
</reference>
<evidence type="ECO:0000313" key="6">
    <source>
        <dbReference type="EMBL" id="HDR47044.1"/>
    </source>
</evidence>
<evidence type="ECO:0000256" key="5">
    <source>
        <dbReference type="ARBA" id="ARBA00022840"/>
    </source>
</evidence>
<dbReference type="AlphaFoldDB" id="A0A831PIV4"/>
<dbReference type="GO" id="GO:0005524">
    <property type="term" value="F:ATP binding"/>
    <property type="evidence" value="ECO:0007669"/>
    <property type="project" value="UniProtKB-KW"/>
</dbReference>